<evidence type="ECO:0000313" key="2">
    <source>
        <dbReference type="Proteomes" id="UP000195062"/>
    </source>
</evidence>
<name>A0A251XM65_CLAMM</name>
<sequence length="132" mass="14107">MEEPGSIIGCPAGAPGGRLEKIGEAVKVDGLSADSIGEHVRDQAEVLVLEDEVGDGAFDGRRREPGDDRHVMWVELMLPVADVAPLRLAALRGDEVVGLRLQVAIAVEVSRRATADHSARVTRCDAFLCRPT</sequence>
<dbReference type="AlphaFoldDB" id="A0A251XM65"/>
<reference evidence="1 2" key="1">
    <citation type="submission" date="2016-08" db="EMBL/GenBank/DDBJ databases">
        <title>Genome sequence of Clavibacter michiganensis subsp. michiganensis strain CASJ007.</title>
        <authorList>
            <person name="Thapa S.P."/>
            <person name="Coaker G."/>
        </authorList>
    </citation>
    <scope>NUCLEOTIDE SEQUENCE [LARGE SCALE GENOMIC DNA]</scope>
    <source>
        <strain evidence="1">CASJ007</strain>
    </source>
</reference>
<evidence type="ECO:0000313" key="1">
    <source>
        <dbReference type="EMBL" id="OUE04526.1"/>
    </source>
</evidence>
<proteinExistence type="predicted"/>
<protein>
    <submittedName>
        <fullName evidence="1">Uncharacterized protein</fullName>
    </submittedName>
</protein>
<keyword evidence="2" id="KW-1185">Reference proteome</keyword>
<accession>A0A251XM65</accession>
<gene>
    <name evidence="1" type="ORF">CMMCAS07_06240</name>
</gene>
<dbReference type="Proteomes" id="UP000195062">
    <property type="component" value="Unassembled WGS sequence"/>
</dbReference>
<organism evidence="1 2">
    <name type="scientific">Clavibacter michiganensis subsp. michiganensis</name>
    <dbReference type="NCBI Taxonomy" id="33013"/>
    <lineage>
        <taxon>Bacteria</taxon>
        <taxon>Bacillati</taxon>
        <taxon>Actinomycetota</taxon>
        <taxon>Actinomycetes</taxon>
        <taxon>Micrococcales</taxon>
        <taxon>Microbacteriaceae</taxon>
        <taxon>Clavibacter</taxon>
    </lineage>
</organism>
<dbReference type="EMBL" id="MDHH01000001">
    <property type="protein sequence ID" value="OUE04526.1"/>
    <property type="molecule type" value="Genomic_DNA"/>
</dbReference>
<comment type="caution">
    <text evidence="1">The sequence shown here is derived from an EMBL/GenBank/DDBJ whole genome shotgun (WGS) entry which is preliminary data.</text>
</comment>